<dbReference type="STRING" id="321267.SHM7688_02241"/>
<keyword evidence="5" id="KW-1185">Reference proteome</keyword>
<evidence type="ECO:0000256" key="2">
    <source>
        <dbReference type="PROSITE-ProRule" id="PRU00284"/>
    </source>
</evidence>
<evidence type="ECO:0000313" key="4">
    <source>
        <dbReference type="EMBL" id="CUH52794.1"/>
    </source>
</evidence>
<dbReference type="SUPFAM" id="SSF58104">
    <property type="entry name" value="Methyl-accepting chemotaxis protein (MCP) signaling domain"/>
    <property type="match status" value="1"/>
</dbReference>
<keyword evidence="1 2" id="KW-0807">Transducer</keyword>
<name>A0A0P1EQP7_9RHOB</name>
<dbReference type="SMART" id="SM00283">
    <property type="entry name" value="MA"/>
    <property type="match status" value="1"/>
</dbReference>
<dbReference type="OrthoDB" id="5179380at2"/>
<dbReference type="RefSeq" id="WP_058239997.1">
    <property type="nucleotide sequence ID" value="NZ_CYPW01000024.1"/>
</dbReference>
<gene>
    <name evidence="4" type="primary">yfmS</name>
    <name evidence="4" type="ORF">SHM7688_02241</name>
</gene>
<dbReference type="Proteomes" id="UP000054823">
    <property type="component" value="Unassembled WGS sequence"/>
</dbReference>
<dbReference type="PROSITE" id="PS50111">
    <property type="entry name" value="CHEMOTAXIS_TRANSDUC_2"/>
    <property type="match status" value="1"/>
</dbReference>
<evidence type="ECO:0000256" key="1">
    <source>
        <dbReference type="ARBA" id="ARBA00023224"/>
    </source>
</evidence>
<dbReference type="GO" id="GO:0016020">
    <property type="term" value="C:membrane"/>
    <property type="evidence" value="ECO:0007669"/>
    <property type="project" value="InterPro"/>
</dbReference>
<protein>
    <submittedName>
        <fullName evidence="4">Methyl-accepting chemotaxis protein</fullName>
    </submittedName>
</protein>
<dbReference type="InterPro" id="IPR004089">
    <property type="entry name" value="MCPsignal_dom"/>
</dbReference>
<dbReference type="PANTHER" id="PTHR32089">
    <property type="entry name" value="METHYL-ACCEPTING CHEMOTAXIS PROTEIN MCPB"/>
    <property type="match status" value="1"/>
</dbReference>
<reference evidence="4 5" key="1">
    <citation type="submission" date="2015-09" db="EMBL/GenBank/DDBJ databases">
        <authorList>
            <consortium name="Swine Surveillance"/>
        </authorList>
    </citation>
    <scope>NUCLEOTIDE SEQUENCE [LARGE SCALE GENOMIC DNA]</scope>
    <source>
        <strain evidence="4 5">CECT 7688</strain>
    </source>
</reference>
<dbReference type="PANTHER" id="PTHR32089:SF112">
    <property type="entry name" value="LYSOZYME-LIKE PROTEIN-RELATED"/>
    <property type="match status" value="1"/>
</dbReference>
<accession>A0A0P1EQP7</accession>
<evidence type="ECO:0000313" key="5">
    <source>
        <dbReference type="Proteomes" id="UP000054823"/>
    </source>
</evidence>
<dbReference type="Pfam" id="PF00015">
    <property type="entry name" value="MCPsignal"/>
    <property type="match status" value="1"/>
</dbReference>
<dbReference type="Gene3D" id="1.10.287.950">
    <property type="entry name" value="Methyl-accepting chemotaxis protein"/>
    <property type="match status" value="1"/>
</dbReference>
<evidence type="ECO:0000259" key="3">
    <source>
        <dbReference type="PROSITE" id="PS50111"/>
    </source>
</evidence>
<dbReference type="GO" id="GO:0007165">
    <property type="term" value="P:signal transduction"/>
    <property type="evidence" value="ECO:0007669"/>
    <property type="project" value="UniProtKB-KW"/>
</dbReference>
<sequence length="386" mass="40844">MSQATHHKPPRSALRISLKRGLIAASIVGPVLTFINQSADIAQGAPLDWLAAGLTTLVPFCVSALSTYLAQPKTPPAPQEPATSEAMPPAEPMVQTVVEERLIYPDGLTDATARVETIRDNATNVNRTSRERVTFISNLIDQAETLGTTFDTLCDGASHSAATASDVGTAVQEVTREVDGFLDLASDATQQITHIAEPVQKIETTLAEVANASEAIRGLADRIRLLALNSGIEAARAGEKGRGFAIIAGEVRELADMADADITRILSRMDDLTDAQADLSTTVANVAKAAQQSLARGEACRSLTHNIQATITSLVADIASNSDETRQQLPLYSGIVSEIKSIRDNTEAAVQGSQNNITLCGEALSLLTVETPHNTPHEPHKAMATG</sequence>
<dbReference type="AlphaFoldDB" id="A0A0P1EQP7"/>
<feature type="domain" description="Methyl-accepting transducer" evidence="3">
    <location>
        <begin position="107"/>
        <end position="343"/>
    </location>
</feature>
<proteinExistence type="predicted"/>
<organism evidence="4 5">
    <name type="scientific">Shimia marina</name>
    <dbReference type="NCBI Taxonomy" id="321267"/>
    <lineage>
        <taxon>Bacteria</taxon>
        <taxon>Pseudomonadati</taxon>
        <taxon>Pseudomonadota</taxon>
        <taxon>Alphaproteobacteria</taxon>
        <taxon>Rhodobacterales</taxon>
        <taxon>Roseobacteraceae</taxon>
    </lineage>
</organism>
<dbReference type="EMBL" id="CYPW01000024">
    <property type="protein sequence ID" value="CUH52794.1"/>
    <property type="molecule type" value="Genomic_DNA"/>
</dbReference>